<reference evidence="3" key="1">
    <citation type="submission" date="2025-08" db="UniProtKB">
        <authorList>
            <consortium name="RefSeq"/>
        </authorList>
    </citation>
    <scope>IDENTIFICATION</scope>
    <source>
        <tissue evidence="3">Young leaves</tissue>
    </source>
</reference>
<feature type="region of interest" description="Disordered" evidence="1">
    <location>
        <begin position="107"/>
        <end position="164"/>
    </location>
</feature>
<keyword evidence="2" id="KW-1185">Reference proteome</keyword>
<dbReference type="Proteomes" id="UP000504608">
    <property type="component" value="Unplaced"/>
</dbReference>
<protein>
    <submittedName>
        <fullName evidence="3">Uncharacterized protein LOC111499574</fullName>
    </submittedName>
</protein>
<feature type="compositionally biased region" description="Basic and acidic residues" evidence="1">
    <location>
        <begin position="1"/>
        <end position="10"/>
    </location>
</feature>
<evidence type="ECO:0000256" key="1">
    <source>
        <dbReference type="SAM" id="MobiDB-lite"/>
    </source>
</evidence>
<organism evidence="2 3">
    <name type="scientific">Cucurbita maxima</name>
    <name type="common">Pumpkin</name>
    <name type="synonym">Winter squash</name>
    <dbReference type="NCBI Taxonomy" id="3661"/>
    <lineage>
        <taxon>Eukaryota</taxon>
        <taxon>Viridiplantae</taxon>
        <taxon>Streptophyta</taxon>
        <taxon>Embryophyta</taxon>
        <taxon>Tracheophyta</taxon>
        <taxon>Spermatophyta</taxon>
        <taxon>Magnoliopsida</taxon>
        <taxon>eudicotyledons</taxon>
        <taxon>Gunneridae</taxon>
        <taxon>Pentapetalae</taxon>
        <taxon>rosids</taxon>
        <taxon>fabids</taxon>
        <taxon>Cucurbitales</taxon>
        <taxon>Cucurbitaceae</taxon>
        <taxon>Cucurbiteae</taxon>
        <taxon>Cucurbita</taxon>
    </lineage>
</organism>
<accession>A0A6J1KZ54</accession>
<evidence type="ECO:0000313" key="3">
    <source>
        <dbReference type="RefSeq" id="XP_023006931.1"/>
    </source>
</evidence>
<dbReference type="GeneID" id="111499574"/>
<evidence type="ECO:0000313" key="2">
    <source>
        <dbReference type="Proteomes" id="UP000504608"/>
    </source>
</evidence>
<dbReference type="OrthoDB" id="778913at2759"/>
<gene>
    <name evidence="3" type="primary">LOC111499574</name>
</gene>
<feature type="compositionally biased region" description="Low complexity" evidence="1">
    <location>
        <begin position="110"/>
        <end position="141"/>
    </location>
</feature>
<dbReference type="RefSeq" id="XP_023006931.1">
    <property type="nucleotide sequence ID" value="XM_023151163.1"/>
</dbReference>
<dbReference type="KEGG" id="cmax:111499574"/>
<name>A0A6J1KZ54_CUCMA</name>
<proteinExistence type="predicted"/>
<sequence>MATTIHGDEHDNQDEEDEEEEEEEEALSMCDLPVKEKQQPLLLDENPITEDFDFNHWPPPPMCAADDIFFQGHLLPLRLSVSSDNTHNHFFSKPLSARSESMDHNMLRFRNGSSSSSNSSRSHYSRCSSISNNSISIPTNSKPRTQNNVFHSHPSPTPQIRSFSTFGRRSSSRWDFFRVGLLRTPGMELHDLKTRTTNGAAFEAEPTVGQKTRGTFLGVVSCKKSVDTIPAAKKIKNWSGNIVKKRNEKGKGIGIRENELNDNVEIREKEKEKATRLSHRRTFEWLKQLSHATFADQHSS</sequence>
<feature type="compositionally biased region" description="Acidic residues" evidence="1">
    <location>
        <begin position="11"/>
        <end position="26"/>
    </location>
</feature>
<feature type="region of interest" description="Disordered" evidence="1">
    <location>
        <begin position="1"/>
        <end position="32"/>
    </location>
</feature>
<dbReference type="PANTHER" id="PTHR33922:SF2">
    <property type="entry name" value="OS07G0589600 PROTEIN"/>
    <property type="match status" value="1"/>
</dbReference>
<dbReference type="AlphaFoldDB" id="A0A6J1KZ54"/>
<dbReference type="PANTHER" id="PTHR33922">
    <property type="entry name" value="OS01G0888066 PROTEIN-RELATED"/>
    <property type="match status" value="1"/>
</dbReference>